<organism evidence="3 4">
    <name type="scientific">Candidatus Zymogenus saltonus</name>
    <dbReference type="NCBI Taxonomy" id="2844893"/>
    <lineage>
        <taxon>Bacteria</taxon>
        <taxon>Deltaproteobacteria</taxon>
        <taxon>Candidatus Zymogenia</taxon>
        <taxon>Candidatus Zymogeniales</taxon>
        <taxon>Candidatus Zymogenaceae</taxon>
        <taxon>Candidatus Zymogenus</taxon>
    </lineage>
</organism>
<gene>
    <name evidence="3" type="ORF">JW984_14185</name>
</gene>
<dbReference type="SUPFAM" id="SSF47413">
    <property type="entry name" value="lambda repressor-like DNA-binding domains"/>
    <property type="match status" value="1"/>
</dbReference>
<evidence type="ECO:0000313" key="4">
    <source>
        <dbReference type="Proteomes" id="UP000809273"/>
    </source>
</evidence>
<evidence type="ECO:0000259" key="2">
    <source>
        <dbReference type="PROSITE" id="PS50943"/>
    </source>
</evidence>
<dbReference type="PANTHER" id="PTHR46797">
    <property type="entry name" value="HTH-TYPE TRANSCRIPTIONAL REGULATOR"/>
    <property type="match status" value="1"/>
</dbReference>
<dbReference type="InterPro" id="IPR001387">
    <property type="entry name" value="Cro/C1-type_HTH"/>
</dbReference>
<dbReference type="InterPro" id="IPR050807">
    <property type="entry name" value="TransReg_Diox_bact_type"/>
</dbReference>
<dbReference type="GO" id="GO:0003677">
    <property type="term" value="F:DNA binding"/>
    <property type="evidence" value="ECO:0007669"/>
    <property type="project" value="UniProtKB-KW"/>
</dbReference>
<evidence type="ECO:0000313" key="3">
    <source>
        <dbReference type="EMBL" id="MBN1574344.1"/>
    </source>
</evidence>
<reference evidence="3" key="1">
    <citation type="journal article" date="2021" name="Environ. Microbiol.">
        <title>Genomic characterization of three novel Desulfobacterota classes expand the metabolic and phylogenetic diversity of the phylum.</title>
        <authorList>
            <person name="Murphy C.L."/>
            <person name="Biggerstaff J."/>
            <person name="Eichhorn A."/>
            <person name="Ewing E."/>
            <person name="Shahan R."/>
            <person name="Soriano D."/>
            <person name="Stewart S."/>
            <person name="VanMol K."/>
            <person name="Walker R."/>
            <person name="Walters P."/>
            <person name="Elshahed M.S."/>
            <person name="Youssef N.H."/>
        </authorList>
    </citation>
    <scope>NUCLEOTIDE SEQUENCE</scope>
    <source>
        <strain evidence="3">Zod_Metabat.24</strain>
    </source>
</reference>
<dbReference type="Gene3D" id="2.60.120.10">
    <property type="entry name" value="Jelly Rolls"/>
    <property type="match status" value="1"/>
</dbReference>
<dbReference type="PANTHER" id="PTHR46797:SF19">
    <property type="entry name" value="BLL2473 PROTEIN"/>
    <property type="match status" value="1"/>
</dbReference>
<dbReference type="Proteomes" id="UP000809273">
    <property type="component" value="Unassembled WGS sequence"/>
</dbReference>
<dbReference type="InterPro" id="IPR011051">
    <property type="entry name" value="RmlC_Cupin_sf"/>
</dbReference>
<dbReference type="CDD" id="cd02209">
    <property type="entry name" value="cupin_XRE_C"/>
    <property type="match status" value="1"/>
</dbReference>
<dbReference type="SUPFAM" id="SSF51182">
    <property type="entry name" value="RmlC-like cupins"/>
    <property type="match status" value="1"/>
</dbReference>
<accession>A0A9D8KGN1</accession>
<dbReference type="AlphaFoldDB" id="A0A9D8KGN1"/>
<dbReference type="CDD" id="cd00093">
    <property type="entry name" value="HTH_XRE"/>
    <property type="match status" value="1"/>
</dbReference>
<dbReference type="SMART" id="SM00530">
    <property type="entry name" value="HTH_XRE"/>
    <property type="match status" value="1"/>
</dbReference>
<evidence type="ECO:0000256" key="1">
    <source>
        <dbReference type="ARBA" id="ARBA00023125"/>
    </source>
</evidence>
<keyword evidence="1" id="KW-0238">DNA-binding</keyword>
<dbReference type="InterPro" id="IPR013096">
    <property type="entry name" value="Cupin_2"/>
</dbReference>
<dbReference type="Gene3D" id="1.10.260.40">
    <property type="entry name" value="lambda repressor-like DNA-binding domains"/>
    <property type="match status" value="1"/>
</dbReference>
<dbReference type="InterPro" id="IPR014710">
    <property type="entry name" value="RmlC-like_jellyroll"/>
</dbReference>
<dbReference type="EMBL" id="JAFGIX010000074">
    <property type="protein sequence ID" value="MBN1574344.1"/>
    <property type="molecule type" value="Genomic_DNA"/>
</dbReference>
<dbReference type="GO" id="GO:0003700">
    <property type="term" value="F:DNA-binding transcription factor activity"/>
    <property type="evidence" value="ECO:0007669"/>
    <property type="project" value="TreeGrafter"/>
</dbReference>
<dbReference type="Pfam" id="PF01381">
    <property type="entry name" value="HTH_3"/>
    <property type="match status" value="1"/>
</dbReference>
<feature type="domain" description="HTH cro/C1-type" evidence="2">
    <location>
        <begin position="11"/>
        <end position="65"/>
    </location>
</feature>
<proteinExistence type="predicted"/>
<dbReference type="Pfam" id="PF07883">
    <property type="entry name" value="Cupin_2"/>
    <property type="match status" value="1"/>
</dbReference>
<dbReference type="InterPro" id="IPR010982">
    <property type="entry name" value="Lambda_DNA-bd_dom_sf"/>
</dbReference>
<reference evidence="3" key="2">
    <citation type="submission" date="2021-01" db="EMBL/GenBank/DDBJ databases">
        <authorList>
            <person name="Hahn C.R."/>
            <person name="Youssef N.H."/>
            <person name="Elshahed M."/>
        </authorList>
    </citation>
    <scope>NUCLEOTIDE SEQUENCE</scope>
    <source>
        <strain evidence="3">Zod_Metabat.24</strain>
    </source>
</reference>
<protein>
    <submittedName>
        <fullName evidence="3">Cupin domain-containing protein</fullName>
    </submittedName>
</protein>
<name>A0A9D8KGN1_9DELT</name>
<comment type="caution">
    <text evidence="3">The sequence shown here is derived from an EMBL/GenBank/DDBJ whole genome shotgun (WGS) entry which is preliminary data.</text>
</comment>
<dbReference type="PROSITE" id="PS50943">
    <property type="entry name" value="HTH_CROC1"/>
    <property type="match status" value="1"/>
</dbReference>
<sequence length="191" mass="21231">MTEDLKVGEKIKLLREKMNLSLSDLADRSGFSTAIISQIENHMISPPLGTIIKLSKALEVQPGYFFKEKPTSPYVIVREDDRKEVSRVASKEGVSYGYSYESLGADKKDRKMEPFVVTLEPGTVKKVKQSTHDGEEFIFVLEGEMEVTLGDHSDILSPGDSIYYDSTIPHKVTAVGETPTKILAVLFTGEK</sequence>
<dbReference type="GO" id="GO:0005829">
    <property type="term" value="C:cytosol"/>
    <property type="evidence" value="ECO:0007669"/>
    <property type="project" value="TreeGrafter"/>
</dbReference>